<gene>
    <name evidence="1" type="ORF">FHR82_002758</name>
</gene>
<comment type="caution">
    <text evidence="1">The sequence shown here is derived from an EMBL/GenBank/DDBJ whole genome shotgun (WGS) entry which is preliminary data.</text>
</comment>
<organism evidence="1 2">
    <name type="scientific">Actinophytocola algeriensis</name>
    <dbReference type="NCBI Taxonomy" id="1768010"/>
    <lineage>
        <taxon>Bacteria</taxon>
        <taxon>Bacillati</taxon>
        <taxon>Actinomycetota</taxon>
        <taxon>Actinomycetes</taxon>
        <taxon>Pseudonocardiales</taxon>
        <taxon>Pseudonocardiaceae</taxon>
    </lineage>
</organism>
<protein>
    <submittedName>
        <fullName evidence="1">Uncharacterized protein</fullName>
    </submittedName>
</protein>
<evidence type="ECO:0000313" key="2">
    <source>
        <dbReference type="Proteomes" id="UP000520767"/>
    </source>
</evidence>
<accession>A0A7W7VDT7</accession>
<evidence type="ECO:0000313" key="1">
    <source>
        <dbReference type="EMBL" id="MBB4906538.1"/>
    </source>
</evidence>
<reference evidence="1 2" key="1">
    <citation type="submission" date="2020-08" db="EMBL/GenBank/DDBJ databases">
        <title>Genomic Encyclopedia of Type Strains, Phase III (KMG-III): the genomes of soil and plant-associated and newly described type strains.</title>
        <authorList>
            <person name="Whitman W."/>
        </authorList>
    </citation>
    <scope>NUCLEOTIDE SEQUENCE [LARGE SCALE GENOMIC DNA]</scope>
    <source>
        <strain evidence="1 2">CECT 8960</strain>
    </source>
</reference>
<keyword evidence="2" id="KW-1185">Reference proteome</keyword>
<dbReference type="Proteomes" id="UP000520767">
    <property type="component" value="Unassembled WGS sequence"/>
</dbReference>
<dbReference type="RefSeq" id="WP_184810737.1">
    <property type="nucleotide sequence ID" value="NZ_JACHJQ010000003.1"/>
</dbReference>
<name>A0A7W7VDT7_9PSEU</name>
<dbReference type="EMBL" id="JACHJQ010000003">
    <property type="protein sequence ID" value="MBB4906538.1"/>
    <property type="molecule type" value="Genomic_DNA"/>
</dbReference>
<dbReference type="AlphaFoldDB" id="A0A7W7VDT7"/>
<sequence>MGALILGCGTAVTSGDWRKLASASGSGAHEIPATPTKNDVDPLLKADDIDRVVVHGTDADLAAVVLRLMRTERVDDIAVGFVPVDRKLSHVAQLWGLPLNGVDLALTGSDRSLPLVRDDNGGVLLGLGVVAPARGTVYCDDAVALRGDASRIEVTPGPSGVSVKVVRGRLRRPATFAGRAVQFGIDETRPVRDGVEYPRAVTRWTWYRHTEDLRAIC</sequence>
<proteinExistence type="predicted"/>